<evidence type="ECO:0000256" key="8">
    <source>
        <dbReference type="ARBA" id="ARBA00023136"/>
    </source>
</evidence>
<comment type="subcellular location">
    <subcellularLocation>
        <location evidence="1">Membrane</location>
        <topology evidence="1">Multi-pass membrane protein</topology>
    </subcellularLocation>
</comment>
<keyword evidence="5 13" id="KW-0812">Transmembrane</keyword>
<dbReference type="OrthoDB" id="9796672at2"/>
<dbReference type="GO" id="GO:0032049">
    <property type="term" value="P:cardiolipin biosynthetic process"/>
    <property type="evidence" value="ECO:0007669"/>
    <property type="project" value="TreeGrafter"/>
</dbReference>
<evidence type="ECO:0000256" key="13">
    <source>
        <dbReference type="SAM" id="Phobius"/>
    </source>
</evidence>
<evidence type="ECO:0000256" key="1">
    <source>
        <dbReference type="ARBA" id="ARBA00004141"/>
    </source>
</evidence>
<dbReference type="PANTHER" id="PTHR14269:SF60">
    <property type="entry name" value="CARDIOLIPIN SYNTHASE (CMP-FORMING)"/>
    <property type="match status" value="1"/>
</dbReference>
<keyword evidence="15" id="KW-1185">Reference proteome</keyword>
<proteinExistence type="inferred from homology"/>
<evidence type="ECO:0000256" key="11">
    <source>
        <dbReference type="RuleBase" id="RU003750"/>
    </source>
</evidence>
<evidence type="ECO:0000256" key="10">
    <source>
        <dbReference type="ARBA" id="ARBA00023264"/>
    </source>
</evidence>
<gene>
    <name evidence="14" type="ORF">E0493_02980</name>
</gene>
<dbReference type="InterPro" id="IPR043130">
    <property type="entry name" value="CDP-OH_PTrfase_TM_dom"/>
</dbReference>
<dbReference type="InterPro" id="IPR048254">
    <property type="entry name" value="CDP_ALCOHOL_P_TRANSF_CS"/>
</dbReference>
<protein>
    <submittedName>
        <fullName evidence="14">CDP-alcohol phosphatidyltransferase family protein</fullName>
    </submittedName>
</protein>
<comment type="similarity">
    <text evidence="2 11">Belongs to the CDP-alcohol phosphatidyltransferase class-I family.</text>
</comment>
<organism evidence="14 15">
    <name type="scientific">Teichococcus coralli</name>
    <dbReference type="NCBI Taxonomy" id="2545983"/>
    <lineage>
        <taxon>Bacteria</taxon>
        <taxon>Pseudomonadati</taxon>
        <taxon>Pseudomonadota</taxon>
        <taxon>Alphaproteobacteria</taxon>
        <taxon>Acetobacterales</taxon>
        <taxon>Roseomonadaceae</taxon>
        <taxon>Roseomonas</taxon>
    </lineage>
</organism>
<evidence type="ECO:0000256" key="5">
    <source>
        <dbReference type="ARBA" id="ARBA00022692"/>
    </source>
</evidence>
<dbReference type="EMBL" id="SNVJ01000002">
    <property type="protein sequence ID" value="MXP62315.1"/>
    <property type="molecule type" value="Genomic_DNA"/>
</dbReference>
<dbReference type="InterPro" id="IPR000462">
    <property type="entry name" value="CDP-OH_P_trans"/>
</dbReference>
<evidence type="ECO:0000256" key="9">
    <source>
        <dbReference type="ARBA" id="ARBA00023209"/>
    </source>
</evidence>
<keyword evidence="7" id="KW-0443">Lipid metabolism</keyword>
<feature type="transmembrane region" description="Helical" evidence="13">
    <location>
        <begin position="231"/>
        <end position="252"/>
    </location>
</feature>
<evidence type="ECO:0000256" key="2">
    <source>
        <dbReference type="ARBA" id="ARBA00010441"/>
    </source>
</evidence>
<feature type="compositionally biased region" description="Basic residues" evidence="12">
    <location>
        <begin position="51"/>
        <end position="63"/>
    </location>
</feature>
<feature type="transmembrane region" description="Helical" evidence="13">
    <location>
        <begin position="206"/>
        <end position="225"/>
    </location>
</feature>
<accession>A0A845B6K2</accession>
<dbReference type="PROSITE" id="PS00379">
    <property type="entry name" value="CDP_ALCOHOL_P_TRANSF"/>
    <property type="match status" value="1"/>
</dbReference>
<dbReference type="Pfam" id="PF01066">
    <property type="entry name" value="CDP-OH_P_transf"/>
    <property type="match status" value="1"/>
</dbReference>
<comment type="caution">
    <text evidence="14">The sequence shown here is derived from an EMBL/GenBank/DDBJ whole genome shotgun (WGS) entry which is preliminary data.</text>
</comment>
<sequence>MARGCGSAFGTARKWRRRPCRLPGSRFLCRRAFRPRLLAGWRPRCPSAPHRPPRRRRGARAGRGKSALPAGSDALPPGGERGGTITLPNAITLARLCAVPATVWLILHGRLDAAFYVFAGAGISDALDGWLARRLNARSVLGAMLDPLADKALLVCTYVTLALAGVLPDWLAMLVVFRDVLIMGGVMLLSLLGAPPRMQPLFISKLNTLAQLLLAGLALLLAGFGLPTEPWLPLMIWVAAATTILSGLAYMVRLLRREAAR</sequence>
<evidence type="ECO:0000256" key="12">
    <source>
        <dbReference type="SAM" id="MobiDB-lite"/>
    </source>
</evidence>
<name>A0A845B6K2_9PROT</name>
<evidence type="ECO:0000313" key="14">
    <source>
        <dbReference type="EMBL" id="MXP62315.1"/>
    </source>
</evidence>
<keyword evidence="4 11" id="KW-0808">Transferase</keyword>
<feature type="transmembrane region" description="Helical" evidence="13">
    <location>
        <begin position="176"/>
        <end position="194"/>
    </location>
</feature>
<dbReference type="Gene3D" id="1.20.120.1760">
    <property type="match status" value="1"/>
</dbReference>
<evidence type="ECO:0000256" key="7">
    <source>
        <dbReference type="ARBA" id="ARBA00023098"/>
    </source>
</evidence>
<dbReference type="GO" id="GO:0016020">
    <property type="term" value="C:membrane"/>
    <property type="evidence" value="ECO:0007669"/>
    <property type="project" value="UniProtKB-SubCell"/>
</dbReference>
<evidence type="ECO:0000313" key="15">
    <source>
        <dbReference type="Proteomes" id="UP000460715"/>
    </source>
</evidence>
<keyword evidence="10" id="KW-1208">Phospholipid metabolism</keyword>
<dbReference type="PANTHER" id="PTHR14269">
    <property type="entry name" value="CDP-DIACYLGLYCEROL--GLYCEROL-3-PHOSPHATE 3-PHOSPHATIDYLTRANSFERASE-RELATED"/>
    <property type="match status" value="1"/>
</dbReference>
<keyword evidence="6 13" id="KW-1133">Transmembrane helix</keyword>
<dbReference type="InterPro" id="IPR050324">
    <property type="entry name" value="CDP-alcohol_PTase-I"/>
</dbReference>
<keyword evidence="8 13" id="KW-0472">Membrane</keyword>
<evidence type="ECO:0000256" key="3">
    <source>
        <dbReference type="ARBA" id="ARBA00022516"/>
    </source>
</evidence>
<dbReference type="Proteomes" id="UP000460715">
    <property type="component" value="Unassembled WGS sequence"/>
</dbReference>
<evidence type="ECO:0000256" key="6">
    <source>
        <dbReference type="ARBA" id="ARBA00022989"/>
    </source>
</evidence>
<keyword evidence="9" id="KW-0594">Phospholipid biosynthesis</keyword>
<feature type="region of interest" description="Disordered" evidence="12">
    <location>
        <begin position="44"/>
        <end position="79"/>
    </location>
</feature>
<keyword evidence="3" id="KW-0444">Lipid biosynthesis</keyword>
<evidence type="ECO:0000256" key="4">
    <source>
        <dbReference type="ARBA" id="ARBA00022679"/>
    </source>
</evidence>
<dbReference type="AlphaFoldDB" id="A0A845B6K2"/>
<reference evidence="14 15" key="1">
    <citation type="submission" date="2019-03" db="EMBL/GenBank/DDBJ databases">
        <title>Roseomonas sp. a novel Roseomonas species isolated from Sea whip Gorgonian.</title>
        <authorList>
            <person name="Li F."/>
            <person name="Pan X."/>
            <person name="Huang S."/>
            <person name="Li Z."/>
            <person name="Meng B."/>
        </authorList>
    </citation>
    <scope>NUCLEOTIDE SEQUENCE [LARGE SCALE GENOMIC DNA]</scope>
    <source>
        <strain evidence="14 15">M0104</strain>
    </source>
</reference>
<dbReference type="GO" id="GO:0043337">
    <property type="term" value="F:cardiolipin synthase (CMP-forming)"/>
    <property type="evidence" value="ECO:0007669"/>
    <property type="project" value="TreeGrafter"/>
</dbReference>